<feature type="compositionally biased region" description="Basic residues" evidence="1">
    <location>
        <begin position="147"/>
        <end position="157"/>
    </location>
</feature>
<protein>
    <recommendedName>
        <fullName evidence="4">Encoded protein</fullName>
    </recommendedName>
</protein>
<gene>
    <name evidence="2" type="ORF">DUNSADRAFT_6072</name>
</gene>
<accession>A0ABQ7FV17</accession>
<evidence type="ECO:0000313" key="2">
    <source>
        <dbReference type="EMBL" id="KAF5825897.1"/>
    </source>
</evidence>
<dbReference type="Proteomes" id="UP000815325">
    <property type="component" value="Unassembled WGS sequence"/>
</dbReference>
<feature type="compositionally biased region" description="Low complexity" evidence="1">
    <location>
        <begin position="129"/>
        <end position="146"/>
    </location>
</feature>
<reference evidence="2" key="1">
    <citation type="submission" date="2017-08" db="EMBL/GenBank/DDBJ databases">
        <authorList>
            <person name="Polle J.E."/>
            <person name="Barry K."/>
            <person name="Cushman J."/>
            <person name="Schmutz J."/>
            <person name="Tran D."/>
            <person name="Hathwaick L.T."/>
            <person name="Yim W.C."/>
            <person name="Jenkins J."/>
            <person name="Mckie-Krisberg Z.M."/>
            <person name="Prochnik S."/>
            <person name="Lindquist E."/>
            <person name="Dockter R.B."/>
            <person name="Adam C."/>
            <person name="Molina H."/>
            <person name="Bunkerborg J."/>
            <person name="Jin E."/>
            <person name="Buchheim M."/>
            <person name="Magnuson J."/>
        </authorList>
    </citation>
    <scope>NUCLEOTIDE SEQUENCE</scope>
    <source>
        <strain evidence="2">CCAP 19/18</strain>
    </source>
</reference>
<feature type="compositionally biased region" description="Low complexity" evidence="1">
    <location>
        <begin position="169"/>
        <end position="180"/>
    </location>
</feature>
<feature type="compositionally biased region" description="Basic and acidic residues" evidence="1">
    <location>
        <begin position="231"/>
        <end position="241"/>
    </location>
</feature>
<feature type="compositionally biased region" description="Polar residues" evidence="1">
    <location>
        <begin position="188"/>
        <end position="199"/>
    </location>
</feature>
<feature type="region of interest" description="Disordered" evidence="1">
    <location>
        <begin position="83"/>
        <end position="277"/>
    </location>
</feature>
<proteinExistence type="predicted"/>
<keyword evidence="3" id="KW-1185">Reference proteome</keyword>
<feature type="compositionally biased region" description="Polar residues" evidence="1">
    <location>
        <begin position="253"/>
        <end position="267"/>
    </location>
</feature>
<sequence length="312" mass="32432">RSLELHAEAAAHERSASSHKCTTLNPPSPAPAEAQREAPKRHLRHVTPGARTPDLIHFGCDNLPHSVSAGLVHPERLKEISSATEAAAAGAAPQLLPPRSTATAAGQQGVQAASNRETPQHGHSPAMPSSTDHTSSSTSSSSGRGARSSRHRGRKHTRAEPFPPPPADPQGAGTQQQPPGVRAAPFAGQQQVPEGQSPESAHVPASKGRGSRWRGLAKEPGTAQAGYSAGDGHDLGQDRGIGRSFPEAGQGDSWASQGHNSAANTRGQEGHSLGPSTPAVCSYWVHDLVRPKRVKAAEVAIATGEPPVYVLR</sequence>
<dbReference type="EMBL" id="MU071728">
    <property type="protein sequence ID" value="KAF5825897.1"/>
    <property type="molecule type" value="Genomic_DNA"/>
</dbReference>
<comment type="caution">
    <text evidence="2">The sequence shown here is derived from an EMBL/GenBank/DDBJ whole genome shotgun (WGS) entry which is preliminary data.</text>
</comment>
<organism evidence="2 3">
    <name type="scientific">Dunaliella salina</name>
    <name type="common">Green alga</name>
    <name type="synonym">Protococcus salinus</name>
    <dbReference type="NCBI Taxonomy" id="3046"/>
    <lineage>
        <taxon>Eukaryota</taxon>
        <taxon>Viridiplantae</taxon>
        <taxon>Chlorophyta</taxon>
        <taxon>core chlorophytes</taxon>
        <taxon>Chlorophyceae</taxon>
        <taxon>CS clade</taxon>
        <taxon>Chlamydomonadales</taxon>
        <taxon>Dunaliellaceae</taxon>
        <taxon>Dunaliella</taxon>
    </lineage>
</organism>
<feature type="compositionally biased region" description="Low complexity" evidence="1">
    <location>
        <begin position="101"/>
        <end position="113"/>
    </location>
</feature>
<feature type="non-terminal residue" evidence="2">
    <location>
        <position position="1"/>
    </location>
</feature>
<evidence type="ECO:0000313" key="3">
    <source>
        <dbReference type="Proteomes" id="UP000815325"/>
    </source>
</evidence>
<feature type="compositionally biased region" description="Basic and acidic residues" evidence="1">
    <location>
        <begin position="1"/>
        <end position="16"/>
    </location>
</feature>
<evidence type="ECO:0008006" key="4">
    <source>
        <dbReference type="Google" id="ProtNLM"/>
    </source>
</evidence>
<evidence type="ECO:0000256" key="1">
    <source>
        <dbReference type="SAM" id="MobiDB-lite"/>
    </source>
</evidence>
<feature type="compositionally biased region" description="Low complexity" evidence="1">
    <location>
        <begin position="83"/>
        <end position="92"/>
    </location>
</feature>
<name>A0ABQ7FV17_DUNSA</name>
<feature type="region of interest" description="Disordered" evidence="1">
    <location>
        <begin position="1"/>
        <end position="50"/>
    </location>
</feature>